<dbReference type="Gene3D" id="1.20.1250.20">
    <property type="entry name" value="MFS general substrate transporter like domains"/>
    <property type="match status" value="1"/>
</dbReference>
<feature type="domain" description="Major facilitator superfamily (MFS) profile" evidence="7">
    <location>
        <begin position="71"/>
        <end position="500"/>
    </location>
</feature>
<feature type="transmembrane region" description="Helical" evidence="6">
    <location>
        <begin position="302"/>
        <end position="327"/>
    </location>
</feature>
<keyword evidence="3 6" id="KW-1133">Transmembrane helix</keyword>
<feature type="region of interest" description="Disordered" evidence="5">
    <location>
        <begin position="1"/>
        <end position="43"/>
    </location>
</feature>
<sequence>MSPNSRSDVESTAPTVVDEGPSSDVDQVIAPGEEPAKQIQDEKKDPYLVHWDGPDDPANPKNWSRPFRWYLTALGGVAVLNATFASSAPSGIEGQLIKEYNLSTIVAILTISLFVVGYCVGPLLWGPLSENYGRRPIFLIGFVVYTAFQIGCALAPNTASILVFRFLGGTFAACPLTNSGAIIADIWDADTRGKALAIFTLAPFAGPALGPTVAGYMSVAGVSWRWLFWVLAIFAGVCTVILAFTLPETYAPIILKQRAQALRKSTGDNQYYSAIERENLHWVKRVETILGRPFLMFFKEPMLFAVTMYMSFIYGCVYLLFAAYPIVFTQGHHLNAGASGLMFLPLFGGGIVGVIVYLVFFNPIYTKLITQFAPRPVPPEYRLDMALIAGPLYALSFFWFGWTSYPSISYFAPAFSGALSGFSTVLLFLSLFNYIIDAYIMFAASALAISTVVRSAFGAGFPLFATNMYESLNPRIASTILGAIAILMVPIPFVLKRYGEVVRRKSKYAPTT</sequence>
<protein>
    <submittedName>
        <fullName evidence="8">MFS transporter</fullName>
    </submittedName>
</protein>
<dbReference type="SUPFAM" id="SSF103473">
    <property type="entry name" value="MFS general substrate transporter"/>
    <property type="match status" value="1"/>
</dbReference>
<feature type="transmembrane region" description="Helical" evidence="6">
    <location>
        <begin position="195"/>
        <end position="214"/>
    </location>
</feature>
<evidence type="ECO:0000256" key="6">
    <source>
        <dbReference type="SAM" id="Phobius"/>
    </source>
</evidence>
<feature type="transmembrane region" description="Helical" evidence="6">
    <location>
        <begin position="69"/>
        <end position="88"/>
    </location>
</feature>
<feature type="transmembrane region" description="Helical" evidence="6">
    <location>
        <begin position="439"/>
        <end position="464"/>
    </location>
</feature>
<evidence type="ECO:0000259" key="7">
    <source>
        <dbReference type="PROSITE" id="PS50850"/>
    </source>
</evidence>
<evidence type="ECO:0000256" key="1">
    <source>
        <dbReference type="ARBA" id="ARBA00004141"/>
    </source>
</evidence>
<dbReference type="Pfam" id="PF07690">
    <property type="entry name" value="MFS_1"/>
    <property type="match status" value="1"/>
</dbReference>
<dbReference type="Proteomes" id="UP000383932">
    <property type="component" value="Unassembled WGS sequence"/>
</dbReference>
<feature type="compositionally biased region" description="Basic and acidic residues" evidence="5">
    <location>
        <begin position="34"/>
        <end position="43"/>
    </location>
</feature>
<comment type="caution">
    <text evidence="8">The sequence shown here is derived from an EMBL/GenBank/DDBJ whole genome shotgun (WGS) entry which is preliminary data.</text>
</comment>
<feature type="transmembrane region" description="Helical" evidence="6">
    <location>
        <begin position="408"/>
        <end position="432"/>
    </location>
</feature>
<feature type="transmembrane region" description="Helical" evidence="6">
    <location>
        <begin position="339"/>
        <end position="360"/>
    </location>
</feature>
<accession>A0A5N5QDD4</accession>
<keyword evidence="9" id="KW-1185">Reference proteome</keyword>
<dbReference type="GO" id="GO:0022857">
    <property type="term" value="F:transmembrane transporter activity"/>
    <property type="evidence" value="ECO:0007669"/>
    <property type="project" value="InterPro"/>
</dbReference>
<feature type="transmembrane region" description="Helical" evidence="6">
    <location>
        <begin position="100"/>
        <end position="125"/>
    </location>
</feature>
<evidence type="ECO:0000313" key="9">
    <source>
        <dbReference type="Proteomes" id="UP000383932"/>
    </source>
</evidence>
<dbReference type="InterPro" id="IPR011701">
    <property type="entry name" value="MFS"/>
</dbReference>
<feature type="transmembrane region" description="Helical" evidence="6">
    <location>
        <begin position="226"/>
        <end position="246"/>
    </location>
</feature>
<organism evidence="8 9">
    <name type="scientific">Ceratobasidium theobromae</name>
    <dbReference type="NCBI Taxonomy" id="1582974"/>
    <lineage>
        <taxon>Eukaryota</taxon>
        <taxon>Fungi</taxon>
        <taxon>Dikarya</taxon>
        <taxon>Basidiomycota</taxon>
        <taxon>Agaricomycotina</taxon>
        <taxon>Agaricomycetes</taxon>
        <taxon>Cantharellales</taxon>
        <taxon>Ceratobasidiaceae</taxon>
        <taxon>Ceratobasidium</taxon>
    </lineage>
</organism>
<dbReference type="CDD" id="cd17323">
    <property type="entry name" value="MFS_Tpo1_MDR_like"/>
    <property type="match status" value="1"/>
</dbReference>
<dbReference type="PANTHER" id="PTHR23502:SF173">
    <property type="entry name" value="MFS-MULTIDRUG-RESISTANCE TRANSPORTER-RELATED"/>
    <property type="match status" value="1"/>
</dbReference>
<feature type="transmembrane region" description="Helical" evidence="6">
    <location>
        <begin position="476"/>
        <end position="495"/>
    </location>
</feature>
<evidence type="ECO:0000313" key="8">
    <source>
        <dbReference type="EMBL" id="KAB5589458.1"/>
    </source>
</evidence>
<comment type="subcellular location">
    <subcellularLocation>
        <location evidence="1">Membrane</location>
        <topology evidence="1">Multi-pass membrane protein</topology>
    </subcellularLocation>
</comment>
<dbReference type="FunFam" id="1.20.1250.20:FF:000011">
    <property type="entry name" value="MFS multidrug transporter, putative"/>
    <property type="match status" value="1"/>
</dbReference>
<dbReference type="EMBL" id="SSOP01000267">
    <property type="protein sequence ID" value="KAB5589458.1"/>
    <property type="molecule type" value="Genomic_DNA"/>
</dbReference>
<keyword evidence="4 6" id="KW-0472">Membrane</keyword>
<evidence type="ECO:0000256" key="5">
    <source>
        <dbReference type="SAM" id="MobiDB-lite"/>
    </source>
</evidence>
<evidence type="ECO:0000256" key="3">
    <source>
        <dbReference type="ARBA" id="ARBA00022989"/>
    </source>
</evidence>
<keyword evidence="2 6" id="KW-0812">Transmembrane</keyword>
<gene>
    <name evidence="8" type="ORF">CTheo_7098</name>
</gene>
<dbReference type="GO" id="GO:0005886">
    <property type="term" value="C:plasma membrane"/>
    <property type="evidence" value="ECO:0007669"/>
    <property type="project" value="TreeGrafter"/>
</dbReference>
<feature type="compositionally biased region" description="Polar residues" evidence="5">
    <location>
        <begin position="1"/>
        <end position="14"/>
    </location>
</feature>
<dbReference type="PANTHER" id="PTHR23502">
    <property type="entry name" value="MAJOR FACILITATOR SUPERFAMILY"/>
    <property type="match status" value="1"/>
</dbReference>
<dbReference type="OrthoDB" id="9986881at2759"/>
<proteinExistence type="predicted"/>
<dbReference type="PROSITE" id="PS50850">
    <property type="entry name" value="MFS"/>
    <property type="match status" value="1"/>
</dbReference>
<evidence type="ECO:0000256" key="4">
    <source>
        <dbReference type="ARBA" id="ARBA00023136"/>
    </source>
</evidence>
<feature type="transmembrane region" description="Helical" evidence="6">
    <location>
        <begin position="137"/>
        <end position="156"/>
    </location>
</feature>
<dbReference type="AlphaFoldDB" id="A0A5N5QDD4"/>
<feature type="transmembrane region" description="Helical" evidence="6">
    <location>
        <begin position="162"/>
        <end position="183"/>
    </location>
</feature>
<reference evidence="8 9" key="1">
    <citation type="journal article" date="2019" name="Fungal Biol. Biotechnol.">
        <title>Draft genome sequence of fastidious pathogen Ceratobasidium theobromae, which causes vascular-streak dieback in Theobroma cacao.</title>
        <authorList>
            <person name="Ali S.S."/>
            <person name="Asman A."/>
            <person name="Shao J."/>
            <person name="Firmansyah A.P."/>
            <person name="Susilo A.W."/>
            <person name="Rosmana A."/>
            <person name="McMahon P."/>
            <person name="Junaid M."/>
            <person name="Guest D."/>
            <person name="Kheng T.Y."/>
            <person name="Meinhardt L.W."/>
            <person name="Bailey B.A."/>
        </authorList>
    </citation>
    <scope>NUCLEOTIDE SEQUENCE [LARGE SCALE GENOMIC DNA]</scope>
    <source>
        <strain evidence="8 9">CT2</strain>
    </source>
</reference>
<name>A0A5N5QDD4_9AGAM</name>
<dbReference type="InterPro" id="IPR036259">
    <property type="entry name" value="MFS_trans_sf"/>
</dbReference>
<feature type="transmembrane region" description="Helical" evidence="6">
    <location>
        <begin position="381"/>
        <end position="402"/>
    </location>
</feature>
<evidence type="ECO:0000256" key="2">
    <source>
        <dbReference type="ARBA" id="ARBA00022692"/>
    </source>
</evidence>
<dbReference type="InterPro" id="IPR020846">
    <property type="entry name" value="MFS_dom"/>
</dbReference>